<dbReference type="InterPro" id="IPR036909">
    <property type="entry name" value="Cyt_c-like_dom_sf"/>
</dbReference>
<dbReference type="InterPro" id="IPR009056">
    <property type="entry name" value="Cyt_c-like_dom"/>
</dbReference>
<proteinExistence type="predicted"/>
<protein>
    <recommendedName>
        <fullName evidence="5">Cytochrome c domain-containing protein</fullName>
    </recommendedName>
</protein>
<sequence>MTNAQKWVSIFLVLFVILLALSKLTSRNEDETNNSSDKYNSTQTEQMSQAEILISNNKCMDCHGSKLDGSNSGPSLMKVGQNWTKEDLISFLKNPRAFSDDSRIKQYKGKYRKSMPAVDKMNDNDLNILADHLMNLN</sequence>
<dbReference type="GO" id="GO:0020037">
    <property type="term" value="F:heme binding"/>
    <property type="evidence" value="ECO:0007669"/>
    <property type="project" value="InterPro"/>
</dbReference>
<evidence type="ECO:0000256" key="3">
    <source>
        <dbReference type="ARBA" id="ARBA00023004"/>
    </source>
</evidence>
<organism evidence="6">
    <name type="scientific">hydrothermal vent metagenome</name>
    <dbReference type="NCBI Taxonomy" id="652676"/>
    <lineage>
        <taxon>unclassified sequences</taxon>
        <taxon>metagenomes</taxon>
        <taxon>ecological metagenomes</taxon>
    </lineage>
</organism>
<dbReference type="PROSITE" id="PS51007">
    <property type="entry name" value="CYTC"/>
    <property type="match status" value="1"/>
</dbReference>
<keyword evidence="3" id="KW-0408">Iron</keyword>
<feature type="compositionally biased region" description="Polar residues" evidence="4">
    <location>
        <begin position="33"/>
        <end position="47"/>
    </location>
</feature>
<dbReference type="SUPFAM" id="SSF46626">
    <property type="entry name" value="Cytochrome c"/>
    <property type="match status" value="1"/>
</dbReference>
<name>A0A3B1CI25_9ZZZZ</name>
<feature type="region of interest" description="Disordered" evidence="4">
    <location>
        <begin position="28"/>
        <end position="47"/>
    </location>
</feature>
<dbReference type="Gene3D" id="1.10.760.10">
    <property type="entry name" value="Cytochrome c-like domain"/>
    <property type="match status" value="1"/>
</dbReference>
<accession>A0A3B1CI25</accession>
<keyword evidence="1" id="KW-0349">Heme</keyword>
<evidence type="ECO:0000256" key="1">
    <source>
        <dbReference type="ARBA" id="ARBA00022617"/>
    </source>
</evidence>
<reference evidence="6" key="1">
    <citation type="submission" date="2018-06" db="EMBL/GenBank/DDBJ databases">
        <authorList>
            <person name="Zhirakovskaya E."/>
        </authorList>
    </citation>
    <scope>NUCLEOTIDE SEQUENCE</scope>
</reference>
<dbReference type="EMBL" id="UOGD01000396">
    <property type="protein sequence ID" value="VAX27872.1"/>
    <property type="molecule type" value="Genomic_DNA"/>
</dbReference>
<evidence type="ECO:0000256" key="2">
    <source>
        <dbReference type="ARBA" id="ARBA00022723"/>
    </source>
</evidence>
<keyword evidence="2" id="KW-0479">Metal-binding</keyword>
<evidence type="ECO:0000256" key="4">
    <source>
        <dbReference type="SAM" id="MobiDB-lite"/>
    </source>
</evidence>
<dbReference type="GO" id="GO:0046872">
    <property type="term" value="F:metal ion binding"/>
    <property type="evidence" value="ECO:0007669"/>
    <property type="project" value="UniProtKB-KW"/>
</dbReference>
<evidence type="ECO:0000259" key="5">
    <source>
        <dbReference type="PROSITE" id="PS51007"/>
    </source>
</evidence>
<evidence type="ECO:0000313" key="6">
    <source>
        <dbReference type="EMBL" id="VAX27872.1"/>
    </source>
</evidence>
<dbReference type="GO" id="GO:0009055">
    <property type="term" value="F:electron transfer activity"/>
    <property type="evidence" value="ECO:0007669"/>
    <property type="project" value="InterPro"/>
</dbReference>
<feature type="domain" description="Cytochrome c" evidence="5">
    <location>
        <begin position="45"/>
        <end position="137"/>
    </location>
</feature>
<dbReference type="Pfam" id="PF00034">
    <property type="entry name" value="Cytochrom_C"/>
    <property type="match status" value="1"/>
</dbReference>
<gene>
    <name evidence="6" type="ORF">MNBD_IGNAVI01-1963</name>
</gene>
<dbReference type="AlphaFoldDB" id="A0A3B1CI25"/>